<evidence type="ECO:0000313" key="1">
    <source>
        <dbReference type="EMBL" id="KAK5637029.1"/>
    </source>
</evidence>
<keyword evidence="2" id="KW-1185">Reference proteome</keyword>
<dbReference type="EMBL" id="JAWHQM010000089">
    <property type="protein sequence ID" value="KAK5637029.1"/>
    <property type="molecule type" value="Genomic_DNA"/>
</dbReference>
<sequence>MIEAPHGNILAATILPINRLVLNPSHQATVRDNDKLFLLSEARLLPNDVFTKIICFGYGSKV</sequence>
<reference evidence="1 2" key="1">
    <citation type="submission" date="2023-10" db="EMBL/GenBank/DDBJ databases">
        <title>Draft genome sequence of Xylaria bambusicola isolate GMP-LS, the root and basal stem rot pathogen of sugarcane in Indonesia.</title>
        <authorList>
            <person name="Selvaraj P."/>
            <person name="Muralishankar V."/>
            <person name="Muruganantham S."/>
            <person name="Sp S."/>
            <person name="Haryani S."/>
            <person name="Lau K.J.X."/>
            <person name="Naqvi N.I."/>
        </authorList>
    </citation>
    <scope>NUCLEOTIDE SEQUENCE [LARGE SCALE GENOMIC DNA]</scope>
    <source>
        <strain evidence="1">GMP-LS</strain>
    </source>
</reference>
<gene>
    <name evidence="1" type="ORF">RRF57_012741</name>
</gene>
<dbReference type="Proteomes" id="UP001305414">
    <property type="component" value="Unassembled WGS sequence"/>
</dbReference>
<accession>A0AAN7UYF8</accession>
<proteinExistence type="predicted"/>
<protein>
    <submittedName>
        <fullName evidence="1">Uncharacterized protein</fullName>
    </submittedName>
</protein>
<dbReference type="AlphaFoldDB" id="A0AAN7UYF8"/>
<name>A0AAN7UYF8_9PEZI</name>
<comment type="caution">
    <text evidence="1">The sequence shown here is derived from an EMBL/GenBank/DDBJ whole genome shotgun (WGS) entry which is preliminary data.</text>
</comment>
<organism evidence="1 2">
    <name type="scientific">Xylaria bambusicola</name>
    <dbReference type="NCBI Taxonomy" id="326684"/>
    <lineage>
        <taxon>Eukaryota</taxon>
        <taxon>Fungi</taxon>
        <taxon>Dikarya</taxon>
        <taxon>Ascomycota</taxon>
        <taxon>Pezizomycotina</taxon>
        <taxon>Sordariomycetes</taxon>
        <taxon>Xylariomycetidae</taxon>
        <taxon>Xylariales</taxon>
        <taxon>Xylariaceae</taxon>
        <taxon>Xylaria</taxon>
    </lineage>
</organism>
<evidence type="ECO:0000313" key="2">
    <source>
        <dbReference type="Proteomes" id="UP001305414"/>
    </source>
</evidence>